<accession>A0A1T3NSA2</accession>
<organism evidence="1 2">
    <name type="scientific">Embleya scabrispora</name>
    <dbReference type="NCBI Taxonomy" id="159449"/>
    <lineage>
        <taxon>Bacteria</taxon>
        <taxon>Bacillati</taxon>
        <taxon>Actinomycetota</taxon>
        <taxon>Actinomycetes</taxon>
        <taxon>Kitasatosporales</taxon>
        <taxon>Streptomycetaceae</taxon>
        <taxon>Embleya</taxon>
    </lineage>
</organism>
<keyword evidence="2" id="KW-1185">Reference proteome</keyword>
<dbReference type="AlphaFoldDB" id="A0A1T3NSA2"/>
<protein>
    <submittedName>
        <fullName evidence="1">Uncharacterized protein</fullName>
    </submittedName>
</protein>
<name>A0A1T3NSA2_9ACTN</name>
<sequence>MGILALAGCSDSDEAKKVRIGETATVDADKGGKIDVTVVAVEAGSDADLATLANPAKYVGKTPYYLRYRLTKTGDKGDSSTKFVVSAGDHRLTSLHVAPSFEHSVNPDDAKNPVSVDVRTFEKCTDKGQMSIDDFAKAPKGTTYQGCTIYLSNAGEGAPSRVEWVPDKDAVVVWK</sequence>
<reference evidence="1 2" key="1">
    <citation type="submission" date="2017-03" db="EMBL/GenBank/DDBJ databases">
        <title>Draft genome sequence of Streptomyces scabrisporus NF3, endophyte isolated from Amphipterygium adstringens.</title>
        <authorList>
            <person name="Vazquez M."/>
            <person name="Ceapa C.D."/>
            <person name="Rodriguez Luna D."/>
            <person name="Sanchez Esquivel S."/>
        </authorList>
    </citation>
    <scope>NUCLEOTIDE SEQUENCE [LARGE SCALE GENOMIC DNA]</scope>
    <source>
        <strain evidence="1 2">NF3</strain>
    </source>
</reference>
<evidence type="ECO:0000313" key="2">
    <source>
        <dbReference type="Proteomes" id="UP000190037"/>
    </source>
</evidence>
<dbReference type="Proteomes" id="UP000190037">
    <property type="component" value="Unassembled WGS sequence"/>
</dbReference>
<gene>
    <name evidence="1" type="ORF">B4N89_00860</name>
</gene>
<evidence type="ECO:0000313" key="1">
    <source>
        <dbReference type="EMBL" id="OPC79688.1"/>
    </source>
</evidence>
<dbReference type="EMBL" id="MWQN01000001">
    <property type="protein sequence ID" value="OPC79688.1"/>
    <property type="molecule type" value="Genomic_DNA"/>
</dbReference>
<comment type="caution">
    <text evidence="1">The sequence shown here is derived from an EMBL/GenBank/DDBJ whole genome shotgun (WGS) entry which is preliminary data.</text>
</comment>
<proteinExistence type="predicted"/>